<protein>
    <submittedName>
        <fullName evidence="2">Isochorismatase hydrolase</fullName>
    </submittedName>
</protein>
<dbReference type="RefSeq" id="WP_012632503.1">
    <property type="nucleotide sequence ID" value="NC_011891.1"/>
</dbReference>
<accession>B8JFS3</accession>
<dbReference type="KEGG" id="acp:A2cp1_1166"/>
<organism evidence="2 3">
    <name type="scientific">Anaeromyxobacter dehalogenans (strain ATCC BAA-258 / DSM 21875 / 2CP-1)</name>
    <dbReference type="NCBI Taxonomy" id="455488"/>
    <lineage>
        <taxon>Bacteria</taxon>
        <taxon>Pseudomonadati</taxon>
        <taxon>Myxococcota</taxon>
        <taxon>Myxococcia</taxon>
        <taxon>Myxococcales</taxon>
        <taxon>Cystobacterineae</taxon>
        <taxon>Anaeromyxobacteraceae</taxon>
        <taxon>Anaeromyxobacter</taxon>
    </lineage>
</organism>
<keyword evidence="2" id="KW-0378">Hydrolase</keyword>
<dbReference type="GO" id="GO:0016787">
    <property type="term" value="F:hydrolase activity"/>
    <property type="evidence" value="ECO:0007669"/>
    <property type="project" value="UniProtKB-KW"/>
</dbReference>
<dbReference type="InterPro" id="IPR036380">
    <property type="entry name" value="Isochorismatase-like_sf"/>
</dbReference>
<proteinExistence type="predicted"/>
<dbReference type="EMBL" id="CP001359">
    <property type="protein sequence ID" value="ACL64511.1"/>
    <property type="molecule type" value="Genomic_DNA"/>
</dbReference>
<dbReference type="Proteomes" id="UP000007089">
    <property type="component" value="Chromosome"/>
</dbReference>
<evidence type="ECO:0000259" key="1">
    <source>
        <dbReference type="Pfam" id="PF00857"/>
    </source>
</evidence>
<dbReference type="PANTHER" id="PTHR14119">
    <property type="entry name" value="HYDROLASE"/>
    <property type="match status" value="1"/>
</dbReference>
<sequence>MSRTVKLDRRTAAVLLVDVQERLAPAMPAEALARVMKYATALVEGAKALGVPVLATEQYPRGLGPTLPELARLLPSPALAKVHFSCGADPAFAAALEATGRRQVVITGMETHVCVFQTARDLVQMGYEVHVCADAVSSRTEEHRRVGLELCREAGAIVTTAETALFDLLHQAGTPEFKQVSALVK</sequence>
<dbReference type="CDD" id="cd01012">
    <property type="entry name" value="YcaC_related"/>
    <property type="match status" value="1"/>
</dbReference>
<dbReference type="HOGENOM" id="CLU_066901_0_1_7"/>
<dbReference type="AlphaFoldDB" id="B8JFS3"/>
<dbReference type="InterPro" id="IPR050993">
    <property type="entry name" value="Isochorismatase_domain"/>
</dbReference>
<dbReference type="InterPro" id="IPR000868">
    <property type="entry name" value="Isochorismatase-like_dom"/>
</dbReference>
<dbReference type="Pfam" id="PF00857">
    <property type="entry name" value="Isochorismatase"/>
    <property type="match status" value="1"/>
</dbReference>
<dbReference type="SUPFAM" id="SSF52499">
    <property type="entry name" value="Isochorismatase-like hydrolases"/>
    <property type="match status" value="1"/>
</dbReference>
<name>B8JFS3_ANAD2</name>
<evidence type="ECO:0000313" key="3">
    <source>
        <dbReference type="Proteomes" id="UP000007089"/>
    </source>
</evidence>
<feature type="domain" description="Isochorismatase-like" evidence="1">
    <location>
        <begin position="13"/>
        <end position="162"/>
    </location>
</feature>
<gene>
    <name evidence="2" type="ordered locus">A2cp1_1166</name>
</gene>
<evidence type="ECO:0000313" key="2">
    <source>
        <dbReference type="EMBL" id="ACL64511.1"/>
    </source>
</evidence>
<dbReference type="PANTHER" id="PTHR14119:SF3">
    <property type="entry name" value="ISOCHORISMATASE DOMAIN-CONTAINING PROTEIN 2"/>
    <property type="match status" value="1"/>
</dbReference>
<reference evidence="2" key="1">
    <citation type="submission" date="2009-01" db="EMBL/GenBank/DDBJ databases">
        <title>Complete sequence of Anaeromyxobacter dehalogenans 2CP-1.</title>
        <authorList>
            <consortium name="US DOE Joint Genome Institute"/>
            <person name="Lucas S."/>
            <person name="Copeland A."/>
            <person name="Lapidus A."/>
            <person name="Glavina del Rio T."/>
            <person name="Dalin E."/>
            <person name="Tice H."/>
            <person name="Bruce D."/>
            <person name="Goodwin L."/>
            <person name="Pitluck S."/>
            <person name="Saunders E."/>
            <person name="Brettin T."/>
            <person name="Detter J.C."/>
            <person name="Han C."/>
            <person name="Larimer F."/>
            <person name="Land M."/>
            <person name="Hauser L."/>
            <person name="Kyrpides N."/>
            <person name="Ovchinnikova G."/>
            <person name="Beliaev A.S."/>
            <person name="Richardson P."/>
        </authorList>
    </citation>
    <scope>NUCLEOTIDE SEQUENCE</scope>
    <source>
        <strain evidence="2">2CP-1</strain>
    </source>
</reference>
<dbReference type="Gene3D" id="3.40.50.850">
    <property type="entry name" value="Isochorismatase-like"/>
    <property type="match status" value="1"/>
</dbReference>
<keyword evidence="3" id="KW-1185">Reference proteome</keyword>